<gene>
    <name evidence="2" type="ORF">AAFF_G00324450</name>
</gene>
<reference evidence="2" key="1">
    <citation type="journal article" date="2023" name="Science">
        <title>Genome structures resolve the early diversification of teleost fishes.</title>
        <authorList>
            <person name="Parey E."/>
            <person name="Louis A."/>
            <person name="Montfort J."/>
            <person name="Bouchez O."/>
            <person name="Roques C."/>
            <person name="Iampietro C."/>
            <person name="Lluch J."/>
            <person name="Castinel A."/>
            <person name="Donnadieu C."/>
            <person name="Desvignes T."/>
            <person name="Floi Bucao C."/>
            <person name="Jouanno E."/>
            <person name="Wen M."/>
            <person name="Mejri S."/>
            <person name="Dirks R."/>
            <person name="Jansen H."/>
            <person name="Henkel C."/>
            <person name="Chen W.J."/>
            <person name="Zahm M."/>
            <person name="Cabau C."/>
            <person name="Klopp C."/>
            <person name="Thompson A.W."/>
            <person name="Robinson-Rechavi M."/>
            <person name="Braasch I."/>
            <person name="Lecointre G."/>
            <person name="Bobe J."/>
            <person name="Postlethwait J.H."/>
            <person name="Berthelot C."/>
            <person name="Roest Crollius H."/>
            <person name="Guiguen Y."/>
        </authorList>
    </citation>
    <scope>NUCLEOTIDE SEQUENCE</scope>
    <source>
        <strain evidence="2">NC1722</strain>
    </source>
</reference>
<sequence>MTQLGEQDKDPTVSRQERKPGECQRDPLNCAFGNRLCEYGVRRRWSGVLELPSPCQQTGEESRSRAGYVGDSPDGETGRQRDEGQ</sequence>
<name>A0AAD7R6U3_9TELE</name>
<proteinExistence type="predicted"/>
<comment type="caution">
    <text evidence="2">The sequence shown here is derived from an EMBL/GenBank/DDBJ whole genome shotgun (WGS) entry which is preliminary data.</text>
</comment>
<feature type="compositionally biased region" description="Basic and acidic residues" evidence="1">
    <location>
        <begin position="1"/>
        <end position="25"/>
    </location>
</feature>
<dbReference type="Proteomes" id="UP001221898">
    <property type="component" value="Unassembled WGS sequence"/>
</dbReference>
<protein>
    <submittedName>
        <fullName evidence="2">Uncharacterized protein</fullName>
    </submittedName>
</protein>
<dbReference type="EMBL" id="JAINUG010000497">
    <property type="protein sequence ID" value="KAJ8367182.1"/>
    <property type="molecule type" value="Genomic_DNA"/>
</dbReference>
<dbReference type="AlphaFoldDB" id="A0AAD7R6U3"/>
<evidence type="ECO:0000313" key="2">
    <source>
        <dbReference type="EMBL" id="KAJ8367182.1"/>
    </source>
</evidence>
<feature type="region of interest" description="Disordered" evidence="1">
    <location>
        <begin position="1"/>
        <end position="26"/>
    </location>
</feature>
<feature type="region of interest" description="Disordered" evidence="1">
    <location>
        <begin position="48"/>
        <end position="85"/>
    </location>
</feature>
<evidence type="ECO:0000256" key="1">
    <source>
        <dbReference type="SAM" id="MobiDB-lite"/>
    </source>
</evidence>
<organism evidence="2 3">
    <name type="scientific">Aldrovandia affinis</name>
    <dbReference type="NCBI Taxonomy" id="143900"/>
    <lineage>
        <taxon>Eukaryota</taxon>
        <taxon>Metazoa</taxon>
        <taxon>Chordata</taxon>
        <taxon>Craniata</taxon>
        <taxon>Vertebrata</taxon>
        <taxon>Euteleostomi</taxon>
        <taxon>Actinopterygii</taxon>
        <taxon>Neopterygii</taxon>
        <taxon>Teleostei</taxon>
        <taxon>Notacanthiformes</taxon>
        <taxon>Halosauridae</taxon>
        <taxon>Aldrovandia</taxon>
    </lineage>
</organism>
<feature type="compositionally biased region" description="Basic and acidic residues" evidence="1">
    <location>
        <begin position="76"/>
        <end position="85"/>
    </location>
</feature>
<evidence type="ECO:0000313" key="3">
    <source>
        <dbReference type="Proteomes" id="UP001221898"/>
    </source>
</evidence>
<keyword evidence="3" id="KW-1185">Reference proteome</keyword>
<accession>A0AAD7R6U3</accession>